<evidence type="ECO:0000313" key="3">
    <source>
        <dbReference type="Proteomes" id="UP000594638"/>
    </source>
</evidence>
<dbReference type="Gramene" id="OE9A018532T4">
    <property type="protein sequence ID" value="OE9A018532C4"/>
    <property type="gene ID" value="OE9A018532"/>
</dbReference>
<accession>A0A8S0V1V0</accession>
<sequence length="240" mass="26085">MFEYEWANPSTIMLSSEGTVQENQSRQIFDHYSATQKAAETATFFNPNFHFTNSATSHQQHPFHHSEFPTNNTQLTNLYDPRVYGSASASSYSAETSMLNLEPDRPNGFMMVPKGESVVGGVEFNSCASRIGLNLGGRTYFASSEDNFVNRFYRQTSTVEPGPVNSPKCQAEGCSSNLNHANCQALPPPPQGVDSANNAADSIHSRNSITGREAAGKGWPTITAGGENPSNQTKNLQVPP</sequence>
<gene>
    <name evidence="2" type="ORF">OLEA9_A018532</name>
</gene>
<name>A0A8S0V1V0_OLEEU</name>
<comment type="caution">
    <text evidence="2">The sequence shown here is derived from an EMBL/GenBank/DDBJ whole genome shotgun (WGS) entry which is preliminary data.</text>
</comment>
<dbReference type="EMBL" id="CACTIH010009095">
    <property type="protein sequence ID" value="CAA3023791.1"/>
    <property type="molecule type" value="Genomic_DNA"/>
</dbReference>
<dbReference type="OrthoDB" id="514967at2759"/>
<protein>
    <submittedName>
        <fullName evidence="2">Uncharacterized protein</fullName>
    </submittedName>
</protein>
<proteinExistence type="predicted"/>
<evidence type="ECO:0000313" key="2">
    <source>
        <dbReference type="EMBL" id="CAA3023791.1"/>
    </source>
</evidence>
<feature type="region of interest" description="Disordered" evidence="1">
    <location>
        <begin position="204"/>
        <end position="240"/>
    </location>
</feature>
<evidence type="ECO:0000256" key="1">
    <source>
        <dbReference type="SAM" id="MobiDB-lite"/>
    </source>
</evidence>
<reference evidence="2 3" key="1">
    <citation type="submission" date="2019-12" db="EMBL/GenBank/DDBJ databases">
        <authorList>
            <person name="Alioto T."/>
            <person name="Alioto T."/>
            <person name="Gomez Garrido J."/>
        </authorList>
    </citation>
    <scope>NUCLEOTIDE SEQUENCE [LARGE SCALE GENOMIC DNA]</scope>
</reference>
<dbReference type="AlphaFoldDB" id="A0A8S0V1V0"/>
<organism evidence="2 3">
    <name type="scientific">Olea europaea subsp. europaea</name>
    <dbReference type="NCBI Taxonomy" id="158383"/>
    <lineage>
        <taxon>Eukaryota</taxon>
        <taxon>Viridiplantae</taxon>
        <taxon>Streptophyta</taxon>
        <taxon>Embryophyta</taxon>
        <taxon>Tracheophyta</taxon>
        <taxon>Spermatophyta</taxon>
        <taxon>Magnoliopsida</taxon>
        <taxon>eudicotyledons</taxon>
        <taxon>Gunneridae</taxon>
        <taxon>Pentapetalae</taxon>
        <taxon>asterids</taxon>
        <taxon>lamiids</taxon>
        <taxon>Lamiales</taxon>
        <taxon>Oleaceae</taxon>
        <taxon>Oleeae</taxon>
        <taxon>Olea</taxon>
    </lineage>
</organism>
<keyword evidence="3" id="KW-1185">Reference proteome</keyword>
<feature type="compositionally biased region" description="Polar residues" evidence="1">
    <location>
        <begin position="228"/>
        <end position="240"/>
    </location>
</feature>
<dbReference type="Proteomes" id="UP000594638">
    <property type="component" value="Unassembled WGS sequence"/>
</dbReference>